<feature type="compositionally biased region" description="Low complexity" evidence="5">
    <location>
        <begin position="1429"/>
        <end position="1443"/>
    </location>
</feature>
<feature type="region of interest" description="Disordered" evidence="5">
    <location>
        <begin position="1139"/>
        <end position="1188"/>
    </location>
</feature>
<dbReference type="OrthoDB" id="6129702at2759"/>
<evidence type="ECO:0000256" key="4">
    <source>
        <dbReference type="PROSITE-ProRule" id="PRU00125"/>
    </source>
</evidence>
<feature type="region of interest" description="Disordered" evidence="5">
    <location>
        <begin position="1424"/>
        <end position="1486"/>
    </location>
</feature>
<dbReference type="PANTHER" id="PTHR22591:SF2">
    <property type="entry name" value="XIN ACTIN-BINDING REPEAT-CONTAINING PROTEIN 1"/>
    <property type="match status" value="1"/>
</dbReference>
<dbReference type="SUPFAM" id="SSF57716">
    <property type="entry name" value="Glucocorticoid receptor-like (DNA-binding domain)"/>
    <property type="match status" value="2"/>
</dbReference>
<dbReference type="GO" id="GO:0007015">
    <property type="term" value="P:actin filament organization"/>
    <property type="evidence" value="ECO:0007669"/>
    <property type="project" value="TreeGrafter"/>
</dbReference>
<evidence type="ECO:0000259" key="6">
    <source>
        <dbReference type="PROSITE" id="PS50023"/>
    </source>
</evidence>
<dbReference type="InterPro" id="IPR030072">
    <property type="entry name" value="XIRP1/XIRP2"/>
</dbReference>
<dbReference type="GO" id="GO:0005925">
    <property type="term" value="C:focal adhesion"/>
    <property type="evidence" value="ECO:0007669"/>
    <property type="project" value="TreeGrafter"/>
</dbReference>
<feature type="compositionally biased region" description="Basic and acidic residues" evidence="5">
    <location>
        <begin position="1029"/>
        <end position="1041"/>
    </location>
</feature>
<feature type="compositionally biased region" description="Basic and acidic residues" evidence="5">
    <location>
        <begin position="1249"/>
        <end position="1279"/>
    </location>
</feature>
<dbReference type="Gene3D" id="2.10.110.10">
    <property type="entry name" value="Cysteine Rich Protein"/>
    <property type="match status" value="1"/>
</dbReference>
<dbReference type="GO" id="GO:0046872">
    <property type="term" value="F:metal ion binding"/>
    <property type="evidence" value="ECO:0007669"/>
    <property type="project" value="UniProtKB-KW"/>
</dbReference>
<gene>
    <name evidence="8" type="primary">LOC114852892</name>
</gene>
<dbReference type="InterPro" id="IPR001781">
    <property type="entry name" value="Znf_LIM"/>
</dbReference>
<dbReference type="SMART" id="SM00132">
    <property type="entry name" value="LIM"/>
    <property type="match status" value="1"/>
</dbReference>
<keyword evidence="1 4" id="KW-0479">Metal-binding</keyword>
<feature type="region of interest" description="Disordered" evidence="5">
    <location>
        <begin position="435"/>
        <end position="474"/>
    </location>
</feature>
<dbReference type="PROSITE" id="PS00478">
    <property type="entry name" value="LIM_DOMAIN_1"/>
    <property type="match status" value="1"/>
</dbReference>
<dbReference type="GeneID" id="114852892"/>
<evidence type="ECO:0000256" key="3">
    <source>
        <dbReference type="ARBA" id="ARBA00023038"/>
    </source>
</evidence>
<dbReference type="Pfam" id="PF00412">
    <property type="entry name" value="LIM"/>
    <property type="match status" value="1"/>
</dbReference>
<feature type="compositionally biased region" description="Basic and acidic residues" evidence="5">
    <location>
        <begin position="448"/>
        <end position="473"/>
    </location>
</feature>
<proteinExistence type="predicted"/>
<evidence type="ECO:0000313" key="7">
    <source>
        <dbReference type="Proteomes" id="UP000515150"/>
    </source>
</evidence>
<accession>A0A6P7M596</accession>
<feature type="region of interest" description="Disordered" evidence="5">
    <location>
        <begin position="1506"/>
        <end position="1540"/>
    </location>
</feature>
<keyword evidence="2 4" id="KW-0862">Zinc</keyword>
<dbReference type="PROSITE" id="PS50023">
    <property type="entry name" value="LIM_DOMAIN_2"/>
    <property type="match status" value="1"/>
</dbReference>
<keyword evidence="3 4" id="KW-0440">LIM domain</keyword>
<feature type="region of interest" description="Disordered" evidence="5">
    <location>
        <begin position="262"/>
        <end position="289"/>
    </location>
</feature>
<feature type="compositionally biased region" description="Basic and acidic residues" evidence="5">
    <location>
        <begin position="1139"/>
        <end position="1149"/>
    </location>
</feature>
<keyword evidence="7" id="KW-1185">Reference proteome</keyword>
<dbReference type="Proteomes" id="UP000515150">
    <property type="component" value="Chromosome 4"/>
</dbReference>
<feature type="region of interest" description="Disordered" evidence="5">
    <location>
        <begin position="138"/>
        <end position="179"/>
    </location>
</feature>
<feature type="compositionally biased region" description="Low complexity" evidence="5">
    <location>
        <begin position="1454"/>
        <end position="1463"/>
    </location>
</feature>
<feature type="region of interest" description="Disordered" evidence="5">
    <location>
        <begin position="1235"/>
        <end position="1279"/>
    </location>
</feature>
<dbReference type="InParanoid" id="A0A6P7M596"/>
<organism evidence="7 8">
    <name type="scientific">Betta splendens</name>
    <name type="common">Siamese fighting fish</name>
    <dbReference type="NCBI Taxonomy" id="158456"/>
    <lineage>
        <taxon>Eukaryota</taxon>
        <taxon>Metazoa</taxon>
        <taxon>Chordata</taxon>
        <taxon>Craniata</taxon>
        <taxon>Vertebrata</taxon>
        <taxon>Euteleostomi</taxon>
        <taxon>Actinopterygii</taxon>
        <taxon>Neopterygii</taxon>
        <taxon>Teleostei</taxon>
        <taxon>Neoteleostei</taxon>
        <taxon>Acanthomorphata</taxon>
        <taxon>Anabantaria</taxon>
        <taxon>Anabantiformes</taxon>
        <taxon>Anabantoidei</taxon>
        <taxon>Osphronemidae</taxon>
        <taxon>Betta</taxon>
    </lineage>
</organism>
<dbReference type="GO" id="GO:0051015">
    <property type="term" value="F:actin filament binding"/>
    <property type="evidence" value="ECO:0007669"/>
    <property type="project" value="TreeGrafter"/>
</dbReference>
<evidence type="ECO:0000313" key="8">
    <source>
        <dbReference type="RefSeq" id="XP_029001412.1"/>
    </source>
</evidence>
<feature type="compositionally biased region" description="Polar residues" evidence="5">
    <location>
        <begin position="1153"/>
        <end position="1169"/>
    </location>
</feature>
<protein>
    <submittedName>
        <fullName evidence="8">LIM domain-containing protein isoform X1</fullName>
    </submittedName>
</protein>
<dbReference type="RefSeq" id="XP_029001412.1">
    <property type="nucleotide sequence ID" value="XM_029145579.3"/>
</dbReference>
<dbReference type="GO" id="GO:0001725">
    <property type="term" value="C:stress fiber"/>
    <property type="evidence" value="ECO:0007669"/>
    <property type="project" value="TreeGrafter"/>
</dbReference>
<evidence type="ECO:0000256" key="1">
    <source>
        <dbReference type="ARBA" id="ARBA00022723"/>
    </source>
</evidence>
<reference evidence="8" key="1">
    <citation type="submission" date="2025-08" db="UniProtKB">
        <authorList>
            <consortium name="RefSeq"/>
        </authorList>
    </citation>
    <scope>IDENTIFICATION</scope>
</reference>
<sequence>MELKSCLRRTQSLKSVLPSCDRLTWTLRDRKASVSQLVAKYQDAVEAHNGDPKPKIAPSYVESKETHLEHLIRRSDERVRFQTGSNLSRSKSLGSLQSSPGSVVALKARYESKDAVHNKIKGRYTAANVTSPYKAADVSAKGGAEEEKPRKQPNTADASVVDAPRKAKEDHVTKKVRNHLQTERRKTIGGIDFERITASQTDEKRRWTANVKGSALVLTKEKPCLSVRAMSALYLSKVAPQETKGSPSKPARDQSTKLIKMGEESQQWKDGCPPPTTHPWPEDLASGEHSQQSVTLCKENLYEQRQKCELRRLLKHTHPELRTLDQVVDEELAEVLKSDAGVAASETGYEGEVLSRRMMFENCALSNRNDAHAAKVHKAEGKVEQCDASITPAAFEEPCLENVIETDENKACASTRDCNGEFEEMRTDVQATRRMFERQSASTSRPNPDNRSKGDVKEAVQKHDSGMSGKDKNSQIVCDAEQSYKQVSGVSSLSTDGGLADGEEVPAENKCIGCLDSDGSEELIKTSADLFKNNPFISTNIERENSYAHTPIAQTPSNSSGTVEDCLTTNVKDRAHLFDSMPFDKIRRQNIDEIDTMVENIKETLSSLYRANSIHGGGAIIEVNETMMAKKAKFTLSESGPRIQYEEVAEGGAQNFILQLLPRGNLKPQITYLKEDREGSMVVTVVNVPLHQHQISTSQDTPFKTANVVQLVEDILNQDNSLRKGVIIQEDATNCAEVIVYSLYHYVDEEDVKSYSPPGAPVECDEPEAERSEMRTTDNKCIRKGIIKSAMSCFSETSREQACPGLVRPEVPVKGNVKLFKSCIEKGDLEYLKTLQAEPTEQDEDFASDHSLAGEILHEQRGDQAEGSAAEWVPVDMEKLRSMFSGDQKQTQTKLNVHEGRVANWESTGPKVPQEAENGARGDSAMLTTHCEHVAHRVGLVEATDDNDEMANLQNAINSLQESTVKANPWPELLPPEEPDEVVTAAHKKHSFTEQTYQHDRLETHKDTKSEGAEIKNNTKVNTGTEECWEAKSDGSETESRQEEEEAVGQGTLQAALDSLERSNINITRGDFRAAMIFRNSSKPHKDGPKNVEALCPVTEPPVAEVQLRRKLVGSKPAIPPKPDHLRVSCKSEHMKESEMCPGADHKGELFTTLDTDNTNKSSSNQPEANNVKAEDTKPQDPPLQETDDSHIDFHAACEKFKGNAANSSKNAPVKPKRVKIAQPDILAHVDPKSDQMGALCNNSNTDGSAKDEKQTEGGGKVEMRGKRGRSETEDERRQRLSVHMDEIMRGNITAAMEIFDNLRKQEELQSILSRVEEIERDTSEVDVRSLRKAYENIPDWAVSANGTKEQKQPVLKENTESKVLHVFGDLERASEEIMTLKEQTLARLVDIEEAIKKALYSVSALKCEADIVGLSCLFKESLGKAKDSPPSGNISKISIGSSRTKSPPAQGDSASKGSTALAAGGGAGPEAGAAKQRSGSPSSPAFISIQSTARKAPPAEASTCAACRHGSGSEGEKFRTTKTLTCNSPAPNRKRQPKAEVSVLEVQTDADGSGVVGARTVTENYERTDSLGNRFYSSKTSTVITAPPETTAASTGSSDIYQITTYPEFQPTCHEMCSACLKPVYSMEKITADKYIFHRTCFCCKQCKKKLSMHNYAPLYGEFYCVFHYQQLFKIKGNYDEGFGRTQHKDRWLLRHAADRERDETEA</sequence>
<evidence type="ECO:0000256" key="5">
    <source>
        <dbReference type="SAM" id="MobiDB-lite"/>
    </source>
</evidence>
<evidence type="ECO:0000256" key="2">
    <source>
        <dbReference type="ARBA" id="ARBA00022833"/>
    </source>
</evidence>
<feature type="domain" description="LIM zinc-binding" evidence="6">
    <location>
        <begin position="1616"/>
        <end position="1676"/>
    </location>
</feature>
<feature type="compositionally biased region" description="Polar residues" evidence="5">
    <location>
        <begin position="1522"/>
        <end position="1531"/>
    </location>
</feature>
<dbReference type="KEGG" id="bspl:114852892"/>
<name>A0A6P7M596_BETSP</name>
<dbReference type="PANTHER" id="PTHR22591">
    <property type="entry name" value="XIN"/>
    <property type="match status" value="1"/>
</dbReference>
<feature type="region of interest" description="Disordered" evidence="5">
    <location>
        <begin position="1026"/>
        <end position="1046"/>
    </location>
</feature>
<feature type="compositionally biased region" description="Basic and acidic residues" evidence="5">
    <location>
        <begin position="163"/>
        <end position="173"/>
    </location>
</feature>